<evidence type="ECO:0000313" key="9">
    <source>
        <dbReference type="Proteomes" id="UP000775877"/>
    </source>
</evidence>
<evidence type="ECO:0000256" key="1">
    <source>
        <dbReference type="ARBA" id="ARBA00006242"/>
    </source>
</evidence>
<dbReference type="InterPro" id="IPR018130">
    <property type="entry name" value="Ribosomal_uS2_CS"/>
</dbReference>
<evidence type="ECO:0000256" key="3">
    <source>
        <dbReference type="ARBA" id="ARBA00023274"/>
    </source>
</evidence>
<protein>
    <recommendedName>
        <fullName evidence="4 5">Small ribosomal subunit protein uS2</fullName>
    </recommendedName>
</protein>
<reference evidence="8" key="1">
    <citation type="submission" date="2020-04" db="EMBL/GenBank/DDBJ databases">
        <authorList>
            <person name="Zhang T."/>
        </authorList>
    </citation>
    <scope>NUCLEOTIDE SEQUENCE</scope>
    <source>
        <strain evidence="8">HKST-UBA13</strain>
    </source>
</reference>
<evidence type="ECO:0000256" key="6">
    <source>
        <dbReference type="RuleBase" id="RU003631"/>
    </source>
</evidence>
<dbReference type="GO" id="GO:0015935">
    <property type="term" value="C:small ribosomal subunit"/>
    <property type="evidence" value="ECO:0007669"/>
    <property type="project" value="InterPro"/>
</dbReference>
<dbReference type="PROSITE" id="PS00963">
    <property type="entry name" value="RIBOSOMAL_S2_2"/>
    <property type="match status" value="1"/>
</dbReference>
<dbReference type="NCBIfam" id="TIGR01011">
    <property type="entry name" value="rpsB_bact"/>
    <property type="match status" value="1"/>
</dbReference>
<evidence type="ECO:0000313" key="8">
    <source>
        <dbReference type="EMBL" id="MCA9380764.1"/>
    </source>
</evidence>
<dbReference type="InterPro" id="IPR023591">
    <property type="entry name" value="Ribosomal_uS2_flav_dom_sf"/>
</dbReference>
<gene>
    <name evidence="5 8" type="primary">rpsB</name>
    <name evidence="8" type="ORF">KC678_00675</name>
</gene>
<dbReference type="HAMAP" id="MF_00291_B">
    <property type="entry name" value="Ribosomal_uS2_B"/>
    <property type="match status" value="1"/>
</dbReference>
<dbReference type="PANTHER" id="PTHR12534:SF0">
    <property type="entry name" value="SMALL RIBOSOMAL SUBUNIT PROTEIN US2M"/>
    <property type="match status" value="1"/>
</dbReference>
<dbReference type="InterPro" id="IPR005706">
    <property type="entry name" value="Ribosomal_uS2_bac/mit/plastid"/>
</dbReference>
<dbReference type="InterPro" id="IPR001865">
    <property type="entry name" value="Ribosomal_uS2"/>
</dbReference>
<dbReference type="AlphaFoldDB" id="A0A955L0Z9"/>
<dbReference type="Pfam" id="PF00318">
    <property type="entry name" value="Ribosomal_S2"/>
    <property type="match status" value="1"/>
</dbReference>
<dbReference type="GO" id="GO:0003735">
    <property type="term" value="F:structural constituent of ribosome"/>
    <property type="evidence" value="ECO:0007669"/>
    <property type="project" value="InterPro"/>
</dbReference>
<evidence type="ECO:0000256" key="5">
    <source>
        <dbReference type="HAMAP-Rule" id="MF_00291"/>
    </source>
</evidence>
<feature type="region of interest" description="Disordered" evidence="7">
    <location>
        <begin position="271"/>
        <end position="324"/>
    </location>
</feature>
<comment type="similarity">
    <text evidence="1 5 6">Belongs to the universal ribosomal protein uS2 family.</text>
</comment>
<name>A0A955L0Z9_9BACT</name>
<dbReference type="SUPFAM" id="SSF52313">
    <property type="entry name" value="Ribosomal protein S2"/>
    <property type="match status" value="1"/>
</dbReference>
<dbReference type="CDD" id="cd01425">
    <property type="entry name" value="RPS2"/>
    <property type="match status" value="1"/>
</dbReference>
<keyword evidence="3 5" id="KW-0687">Ribonucleoprotein</keyword>
<feature type="compositionally biased region" description="Basic residues" evidence="7">
    <location>
        <begin position="286"/>
        <end position="299"/>
    </location>
</feature>
<evidence type="ECO:0000256" key="4">
    <source>
        <dbReference type="ARBA" id="ARBA00035256"/>
    </source>
</evidence>
<dbReference type="PRINTS" id="PR00395">
    <property type="entry name" value="RIBOSOMALS2"/>
</dbReference>
<dbReference type="Gene3D" id="1.10.287.610">
    <property type="entry name" value="Helix hairpin bin"/>
    <property type="match status" value="1"/>
</dbReference>
<accession>A0A955L0Z9</accession>
<keyword evidence="2 5" id="KW-0689">Ribosomal protein</keyword>
<organism evidence="8 9">
    <name type="scientific">Candidatus Dojkabacteria bacterium</name>
    <dbReference type="NCBI Taxonomy" id="2099670"/>
    <lineage>
        <taxon>Bacteria</taxon>
        <taxon>Candidatus Dojkabacteria</taxon>
    </lineage>
</organism>
<evidence type="ECO:0000256" key="7">
    <source>
        <dbReference type="SAM" id="MobiDB-lite"/>
    </source>
</evidence>
<comment type="caution">
    <text evidence="8">The sequence shown here is derived from an EMBL/GenBank/DDBJ whole genome shotgun (WGS) entry which is preliminary data.</text>
</comment>
<evidence type="ECO:0000256" key="2">
    <source>
        <dbReference type="ARBA" id="ARBA00022980"/>
    </source>
</evidence>
<reference evidence="8" key="2">
    <citation type="journal article" date="2021" name="Microbiome">
        <title>Successional dynamics and alternative stable states in a saline activated sludge microbial community over 9 years.</title>
        <authorList>
            <person name="Wang Y."/>
            <person name="Ye J."/>
            <person name="Ju F."/>
            <person name="Liu L."/>
            <person name="Boyd J.A."/>
            <person name="Deng Y."/>
            <person name="Parks D.H."/>
            <person name="Jiang X."/>
            <person name="Yin X."/>
            <person name="Woodcroft B.J."/>
            <person name="Tyson G.W."/>
            <person name="Hugenholtz P."/>
            <person name="Polz M.F."/>
            <person name="Zhang T."/>
        </authorList>
    </citation>
    <scope>NUCLEOTIDE SEQUENCE</scope>
    <source>
        <strain evidence="8">HKST-UBA13</strain>
    </source>
</reference>
<dbReference type="Proteomes" id="UP000775877">
    <property type="component" value="Unassembled WGS sequence"/>
</dbReference>
<dbReference type="PANTHER" id="PTHR12534">
    <property type="entry name" value="30S RIBOSOMAL PROTEIN S2 PROKARYOTIC AND ORGANELLAR"/>
    <property type="match status" value="1"/>
</dbReference>
<feature type="compositionally biased region" description="Basic and acidic residues" evidence="7">
    <location>
        <begin position="307"/>
        <end position="318"/>
    </location>
</feature>
<proteinExistence type="inferred from homology"/>
<dbReference type="Gene3D" id="3.40.50.10490">
    <property type="entry name" value="Glucose-6-phosphate isomerase like protein, domain 1"/>
    <property type="match status" value="1"/>
</dbReference>
<sequence>MAENKNAKKPSTASVKSKVEIPTVKDMFKAGVQFGHETRRWNPKMRKFLYDVKGDIHIIDVSKTEEQLKKAVQFLSEASARGNVLFVGTKKQASKIVKDNAVNCGAHFIDQRWAGGLLTNSKKVRESFARLRELETLFEKGVEGRTKYEISLMKKEWAKLSRLYSGVKTLDQMPKAMVIVDTKFEKNAVAEAVRMHIPIVGIIDSNSDPDLIDYPIPANDDAISSITLLVKTLAAAVREGNKDGGVKHHLKDYSKAEVQIIKKESDSDADVEAVDFDMPQGEQPKTFKKVVKAPQKKSTAKGGKSKGILEKVQEEKEKKKAKKK</sequence>
<dbReference type="EMBL" id="JAGQLJ010000012">
    <property type="protein sequence ID" value="MCA9380764.1"/>
    <property type="molecule type" value="Genomic_DNA"/>
</dbReference>
<dbReference type="GO" id="GO:0006412">
    <property type="term" value="P:translation"/>
    <property type="evidence" value="ECO:0007669"/>
    <property type="project" value="UniProtKB-UniRule"/>
</dbReference>